<dbReference type="EMBL" id="KZ149976">
    <property type="protein sequence ID" value="PZC75933.1"/>
    <property type="molecule type" value="Genomic_DNA"/>
</dbReference>
<feature type="region of interest" description="Disordered" evidence="1">
    <location>
        <begin position="38"/>
        <end position="59"/>
    </location>
</feature>
<reference evidence="2 3" key="1">
    <citation type="journal article" date="2017" name="BMC Biol.">
        <title>Genomic innovations, transcriptional plasticity and gene loss underlying the evolution and divergence of two highly polyphagous and invasive Helicoverpa pest species.</title>
        <authorList>
            <person name="Pearce S.L."/>
            <person name="Clarke D.F."/>
            <person name="East P.D."/>
            <person name="Elfekih S."/>
            <person name="Gordon K.H."/>
            <person name="Jermiin L.S."/>
            <person name="McGaughran A."/>
            <person name="Oakeshott J.G."/>
            <person name="Papanikolaou A."/>
            <person name="Perera O.P."/>
            <person name="Rane R.V."/>
            <person name="Richards S."/>
            <person name="Tay W.T."/>
            <person name="Walsh T.K."/>
            <person name="Anderson A."/>
            <person name="Anderson C.J."/>
            <person name="Asgari S."/>
            <person name="Board P.G."/>
            <person name="Bretschneider A."/>
            <person name="Campbell P.M."/>
            <person name="Chertemps T."/>
            <person name="Christeller J.T."/>
            <person name="Coppin C.W."/>
            <person name="Downes S.J."/>
            <person name="Duan G."/>
            <person name="Farnsworth C.A."/>
            <person name="Good R.T."/>
            <person name="Han L.B."/>
            <person name="Han Y.C."/>
            <person name="Hatje K."/>
            <person name="Horne I."/>
            <person name="Huang Y.P."/>
            <person name="Hughes D.S."/>
            <person name="Jacquin-Joly E."/>
            <person name="James W."/>
            <person name="Jhangiani S."/>
            <person name="Kollmar M."/>
            <person name="Kuwar S.S."/>
            <person name="Li S."/>
            <person name="Liu N.Y."/>
            <person name="Maibeche M.T."/>
            <person name="Miller J.R."/>
            <person name="Montagne N."/>
            <person name="Perry T."/>
            <person name="Qu J."/>
            <person name="Song S.V."/>
            <person name="Sutton G.G."/>
            <person name="Vogel H."/>
            <person name="Walenz B.P."/>
            <person name="Xu W."/>
            <person name="Zhang H.J."/>
            <person name="Zou Z."/>
            <person name="Batterham P."/>
            <person name="Edwards O.R."/>
            <person name="Feyereisen R."/>
            <person name="Gibbs R.A."/>
            <person name="Heckel D.G."/>
            <person name="McGrath A."/>
            <person name="Robin C."/>
            <person name="Scherer S.E."/>
            <person name="Worley K.C."/>
            <person name="Wu Y.D."/>
        </authorList>
    </citation>
    <scope>NUCLEOTIDE SEQUENCE [LARGE SCALE GENOMIC DNA]</scope>
    <source>
        <strain evidence="2">Harm_GR_Male_#8</strain>
        <tissue evidence="2">Whole organism</tissue>
    </source>
</reference>
<dbReference type="AlphaFoldDB" id="A0A2W1BVZ5"/>
<dbReference type="OrthoDB" id="7290447at2759"/>
<evidence type="ECO:0000256" key="1">
    <source>
        <dbReference type="SAM" id="MobiDB-lite"/>
    </source>
</evidence>
<protein>
    <submittedName>
        <fullName evidence="2">Uncharacterized protein</fullName>
    </submittedName>
</protein>
<gene>
    <name evidence="2" type="primary">HaOG205326</name>
    <name evidence="2" type="ORF">B5X24_HaOG205326</name>
</gene>
<evidence type="ECO:0000313" key="2">
    <source>
        <dbReference type="EMBL" id="PZC75933.1"/>
    </source>
</evidence>
<name>A0A2W1BVZ5_HELAM</name>
<keyword evidence="3" id="KW-1185">Reference proteome</keyword>
<organism evidence="2 3">
    <name type="scientific">Helicoverpa armigera</name>
    <name type="common">Cotton bollworm</name>
    <name type="synonym">Heliothis armigera</name>
    <dbReference type="NCBI Taxonomy" id="29058"/>
    <lineage>
        <taxon>Eukaryota</taxon>
        <taxon>Metazoa</taxon>
        <taxon>Ecdysozoa</taxon>
        <taxon>Arthropoda</taxon>
        <taxon>Hexapoda</taxon>
        <taxon>Insecta</taxon>
        <taxon>Pterygota</taxon>
        <taxon>Neoptera</taxon>
        <taxon>Endopterygota</taxon>
        <taxon>Lepidoptera</taxon>
        <taxon>Glossata</taxon>
        <taxon>Ditrysia</taxon>
        <taxon>Noctuoidea</taxon>
        <taxon>Noctuidae</taxon>
        <taxon>Heliothinae</taxon>
        <taxon>Helicoverpa</taxon>
    </lineage>
</organism>
<sequence length="145" mass="16921">MILRKVVQYLVDTKLRSHYRRAINPVSLARARDYYESQHPEKSALRTGDDEQKTSQDEHADLVEKELTVALADKQSALFDRPYVEKKGKNDFLVLRPDVIDPFVTVVPNHMYYNIEKTCVNWLDDCSLNGIRQRLLRGSNSWINK</sequence>
<accession>A0A2W1BVZ5</accession>
<evidence type="ECO:0000313" key="3">
    <source>
        <dbReference type="Proteomes" id="UP000249218"/>
    </source>
</evidence>
<proteinExistence type="predicted"/>
<dbReference type="Proteomes" id="UP000249218">
    <property type="component" value="Unassembled WGS sequence"/>
</dbReference>